<protein>
    <submittedName>
        <fullName evidence="2">Uncharacterized protein</fullName>
    </submittedName>
</protein>
<evidence type="ECO:0000313" key="2">
    <source>
        <dbReference type="EMBL" id="KIC10541.1"/>
    </source>
</evidence>
<sequence>MVFRRPLSFLYHFVTLINLYRFLMKFRREWEISLQTTQTD</sequence>
<name>A0A0C1GYP7_9NEIS</name>
<keyword evidence="1" id="KW-1133">Transmembrane helix</keyword>
<dbReference type="Proteomes" id="UP000031390">
    <property type="component" value="Unassembled WGS sequence"/>
</dbReference>
<dbReference type="AlphaFoldDB" id="A0A0C1GYP7"/>
<reference evidence="2 3" key="1">
    <citation type="submission" date="2014-12" db="EMBL/GenBank/DDBJ databases">
        <title>Genome sequence of Morococcus cerebrosus.</title>
        <authorList>
            <person name="Shin S.-K."/>
            <person name="Yi H."/>
        </authorList>
    </citation>
    <scope>NUCLEOTIDE SEQUENCE [LARGE SCALE GENOMIC DNA]</scope>
    <source>
        <strain evidence="2 3">CIP 81.93</strain>
    </source>
</reference>
<dbReference type="EMBL" id="JUFZ01000028">
    <property type="protein sequence ID" value="KIC10541.1"/>
    <property type="molecule type" value="Genomic_DNA"/>
</dbReference>
<accession>A0A0C1GYP7</accession>
<evidence type="ECO:0000313" key="3">
    <source>
        <dbReference type="Proteomes" id="UP000031390"/>
    </source>
</evidence>
<feature type="transmembrane region" description="Helical" evidence="1">
    <location>
        <begin position="6"/>
        <end position="23"/>
    </location>
</feature>
<organism evidence="2 3">
    <name type="scientific">Morococcus cerebrosus</name>
    <dbReference type="NCBI Taxonomy" id="1056807"/>
    <lineage>
        <taxon>Bacteria</taxon>
        <taxon>Pseudomonadati</taxon>
        <taxon>Pseudomonadota</taxon>
        <taxon>Betaproteobacteria</taxon>
        <taxon>Neisseriales</taxon>
        <taxon>Neisseriaceae</taxon>
        <taxon>Morococcus</taxon>
    </lineage>
</organism>
<keyword evidence="1" id="KW-0812">Transmembrane</keyword>
<gene>
    <name evidence="2" type="ORF">MCC93_07200</name>
</gene>
<comment type="caution">
    <text evidence="2">The sequence shown here is derived from an EMBL/GenBank/DDBJ whole genome shotgun (WGS) entry which is preliminary data.</text>
</comment>
<proteinExistence type="predicted"/>
<evidence type="ECO:0000256" key="1">
    <source>
        <dbReference type="SAM" id="Phobius"/>
    </source>
</evidence>
<keyword evidence="1" id="KW-0472">Membrane</keyword>